<name>A0ABS9HP15_9GAMM</name>
<evidence type="ECO:0000313" key="1">
    <source>
        <dbReference type="EMBL" id="MCF7220716.1"/>
    </source>
</evidence>
<dbReference type="Proteomes" id="UP001430796">
    <property type="component" value="Unassembled WGS sequence"/>
</dbReference>
<reference evidence="1 2" key="1">
    <citation type="submission" date="2022-01" db="EMBL/GenBank/DDBJ databases">
        <title>Lysobacter chinensis sp. nov., a bacterium isolated from cow dung compost.</title>
        <authorList>
            <person name="Liu Y."/>
        </authorList>
    </citation>
    <scope>NUCLEOTIDE SEQUENCE [LARGE SCALE GENOMIC DNA]</scope>
    <source>
        <strain evidence="1 2">TLK-CK17</strain>
    </source>
</reference>
<accession>A0ABS9HP15</accession>
<reference evidence="2" key="2">
    <citation type="submission" date="2022-01" db="EMBL/GenBank/DDBJ databases">
        <title>Lysobacter chinensis sp. nov., a bacterium isolated from cow dung compost.</title>
        <authorList>
            <person name="Zhou L.Y."/>
        </authorList>
    </citation>
    <scope>NUCLEOTIDE SEQUENCE [LARGE SCALE GENOMIC DNA]</scope>
    <source>
        <strain evidence="2">TLK-CK17</strain>
    </source>
</reference>
<dbReference type="EMBL" id="JAKJPO010000001">
    <property type="protein sequence ID" value="MCF7220716.1"/>
    <property type="molecule type" value="Genomic_DNA"/>
</dbReference>
<gene>
    <name evidence="1" type="ORF">L3V18_02770</name>
</gene>
<proteinExistence type="predicted"/>
<dbReference type="RefSeq" id="WP_237053067.1">
    <property type="nucleotide sequence ID" value="NZ_JAKJPO010000001.1"/>
</dbReference>
<reference evidence="1 2" key="3">
    <citation type="submission" date="2022-01" db="EMBL/GenBank/DDBJ databases">
        <authorList>
            <person name="Zhou L.Y."/>
        </authorList>
    </citation>
    <scope>NUCLEOTIDE SEQUENCE [LARGE SCALE GENOMIC DNA]</scope>
    <source>
        <strain evidence="1 2">TLK-CK17</strain>
    </source>
</reference>
<sequence length="85" mass="9320">MKSTKSTQLQAQGPFRAGNVIKVSLPASAYYDLSTFQKVQKDILGRLGCLACCSGWDIRWDVQRNFLVDEKLNVLANDGPAAPGF</sequence>
<evidence type="ECO:0000313" key="2">
    <source>
        <dbReference type="Proteomes" id="UP001430796"/>
    </source>
</evidence>
<protein>
    <submittedName>
        <fullName evidence="1">Uncharacterized protein</fullName>
    </submittedName>
</protein>
<organism evidence="1 2">
    <name type="scientific">Marilutibacter chinensis</name>
    <dbReference type="NCBI Taxonomy" id="2912247"/>
    <lineage>
        <taxon>Bacteria</taxon>
        <taxon>Pseudomonadati</taxon>
        <taxon>Pseudomonadota</taxon>
        <taxon>Gammaproteobacteria</taxon>
        <taxon>Lysobacterales</taxon>
        <taxon>Lysobacteraceae</taxon>
        <taxon>Marilutibacter</taxon>
    </lineage>
</organism>
<keyword evidence="2" id="KW-1185">Reference proteome</keyword>
<comment type="caution">
    <text evidence="1">The sequence shown here is derived from an EMBL/GenBank/DDBJ whole genome shotgun (WGS) entry which is preliminary data.</text>
</comment>